<dbReference type="Proteomes" id="UP001465976">
    <property type="component" value="Unassembled WGS sequence"/>
</dbReference>
<proteinExistence type="predicted"/>
<evidence type="ECO:0000256" key="1">
    <source>
        <dbReference type="SAM" id="MobiDB-lite"/>
    </source>
</evidence>
<name>A0ABR3F385_9AGAR</name>
<organism evidence="2 3">
    <name type="scientific">Marasmius crinis-equi</name>
    <dbReference type="NCBI Taxonomy" id="585013"/>
    <lineage>
        <taxon>Eukaryota</taxon>
        <taxon>Fungi</taxon>
        <taxon>Dikarya</taxon>
        <taxon>Basidiomycota</taxon>
        <taxon>Agaricomycotina</taxon>
        <taxon>Agaricomycetes</taxon>
        <taxon>Agaricomycetidae</taxon>
        <taxon>Agaricales</taxon>
        <taxon>Marasmiineae</taxon>
        <taxon>Marasmiaceae</taxon>
        <taxon>Marasmius</taxon>
    </lineage>
</organism>
<evidence type="ECO:0000313" key="2">
    <source>
        <dbReference type="EMBL" id="KAL0569568.1"/>
    </source>
</evidence>
<comment type="caution">
    <text evidence="2">The sequence shown here is derived from an EMBL/GenBank/DDBJ whole genome shotgun (WGS) entry which is preliminary data.</text>
</comment>
<gene>
    <name evidence="2" type="ORF">V5O48_012399</name>
</gene>
<evidence type="ECO:0000313" key="3">
    <source>
        <dbReference type="Proteomes" id="UP001465976"/>
    </source>
</evidence>
<protein>
    <submittedName>
        <fullName evidence="2">Uncharacterized protein</fullName>
    </submittedName>
</protein>
<accession>A0ABR3F385</accession>
<feature type="region of interest" description="Disordered" evidence="1">
    <location>
        <begin position="62"/>
        <end position="86"/>
    </location>
</feature>
<dbReference type="EMBL" id="JBAHYK010001090">
    <property type="protein sequence ID" value="KAL0569568.1"/>
    <property type="molecule type" value="Genomic_DNA"/>
</dbReference>
<sequence>MFNINIPPPLQAQHHAFRRNPYDLHHVQEHDSRQDELGQTFDNAAVLGSHPRDADVISEAQIKSDRENDNHDSHRQAASCGDEREVQYHMDEDDEEVARGSDHELDLNSWCGDEAVPVHPHGLMITLTNDNDLHVSINNHRYIRDDDVNDCIASLQKEDKRIQDNLFAWNRLAVAVAENIDQDIDKWSGLLLDGVLLGIQNTEIPELTVDN</sequence>
<reference evidence="2 3" key="1">
    <citation type="submission" date="2024-02" db="EMBL/GenBank/DDBJ databases">
        <title>A draft genome for the cacao thread blight pathogen Marasmius crinis-equi.</title>
        <authorList>
            <person name="Cohen S.P."/>
            <person name="Baruah I.K."/>
            <person name="Amoako-Attah I."/>
            <person name="Bukari Y."/>
            <person name="Meinhardt L.W."/>
            <person name="Bailey B.A."/>
        </authorList>
    </citation>
    <scope>NUCLEOTIDE SEQUENCE [LARGE SCALE GENOMIC DNA]</scope>
    <source>
        <strain evidence="2 3">GH-76</strain>
    </source>
</reference>
<keyword evidence="3" id="KW-1185">Reference proteome</keyword>